<evidence type="ECO:0000256" key="1">
    <source>
        <dbReference type="SAM" id="Phobius"/>
    </source>
</evidence>
<comment type="caution">
    <text evidence="2">The sequence shown here is derived from an EMBL/GenBank/DDBJ whole genome shotgun (WGS) entry which is preliminary data.</text>
</comment>
<name>A0ABV6YRL0_UNCC1</name>
<accession>A0ABV6YRL0</accession>
<keyword evidence="1" id="KW-0812">Transmembrane</keyword>
<proteinExistence type="predicted"/>
<reference evidence="2 3" key="1">
    <citation type="submission" date="2024-09" db="EMBL/GenBank/DDBJ databases">
        <title>Laminarin stimulates single cell rates of sulfate reduction while oxygen inhibits transcriptomic activity in coastal marine sediment.</title>
        <authorList>
            <person name="Lindsay M."/>
            <person name="Orcutt B."/>
            <person name="Emerson D."/>
            <person name="Stepanauskas R."/>
            <person name="D'Angelo T."/>
        </authorList>
    </citation>
    <scope>NUCLEOTIDE SEQUENCE [LARGE SCALE GENOMIC DNA]</scope>
    <source>
        <strain evidence="2">SAG AM-311-K15</strain>
    </source>
</reference>
<feature type="transmembrane region" description="Helical" evidence="1">
    <location>
        <begin position="20"/>
        <end position="50"/>
    </location>
</feature>
<dbReference type="EMBL" id="JBHPBY010000004">
    <property type="protein sequence ID" value="MFC1848698.1"/>
    <property type="molecule type" value="Genomic_DNA"/>
</dbReference>
<keyword evidence="1" id="KW-0472">Membrane</keyword>
<evidence type="ECO:0000313" key="2">
    <source>
        <dbReference type="EMBL" id="MFC1848698.1"/>
    </source>
</evidence>
<organism evidence="2 3">
    <name type="scientific">candidate division CSSED10-310 bacterium</name>
    <dbReference type="NCBI Taxonomy" id="2855610"/>
    <lineage>
        <taxon>Bacteria</taxon>
        <taxon>Bacteria division CSSED10-310</taxon>
    </lineage>
</organism>
<dbReference type="Proteomes" id="UP001594351">
    <property type="component" value="Unassembled WGS sequence"/>
</dbReference>
<sequence>MSTISITSGSFVSGEISPGLTWFLVPAILIFALVWPLVVFCLHVVFNILLKPFLFETLSFTNLSYPQLELRYALGRSPPGI</sequence>
<protein>
    <recommendedName>
        <fullName evidence="4">Sugar ABC transporter permease</fullName>
    </recommendedName>
</protein>
<evidence type="ECO:0000313" key="3">
    <source>
        <dbReference type="Proteomes" id="UP001594351"/>
    </source>
</evidence>
<keyword evidence="1" id="KW-1133">Transmembrane helix</keyword>
<gene>
    <name evidence="2" type="ORF">ACFL27_00695</name>
</gene>
<keyword evidence="3" id="KW-1185">Reference proteome</keyword>
<evidence type="ECO:0008006" key="4">
    <source>
        <dbReference type="Google" id="ProtNLM"/>
    </source>
</evidence>